<dbReference type="SUPFAM" id="SSF56322">
    <property type="entry name" value="ADC synthase"/>
    <property type="match status" value="1"/>
</dbReference>
<evidence type="ECO:0000256" key="3">
    <source>
        <dbReference type="ARBA" id="ARBA00012824"/>
    </source>
</evidence>
<dbReference type="Proteomes" id="UP000075635">
    <property type="component" value="Unassembled WGS sequence"/>
</dbReference>
<dbReference type="Pfam" id="PF00425">
    <property type="entry name" value="Chorismate_bind"/>
    <property type="match status" value="1"/>
</dbReference>
<evidence type="ECO:0000256" key="4">
    <source>
        <dbReference type="ARBA" id="ARBA00023235"/>
    </source>
</evidence>
<comment type="catalytic activity">
    <reaction evidence="1">
        <text>chorismate = isochorismate</text>
        <dbReference type="Rhea" id="RHEA:18985"/>
        <dbReference type="ChEBI" id="CHEBI:29748"/>
        <dbReference type="ChEBI" id="CHEBI:29780"/>
        <dbReference type="EC" id="5.4.4.2"/>
    </reaction>
</comment>
<dbReference type="PANTHER" id="PTHR42839:SF2">
    <property type="entry name" value="ISOCHORISMATE SYNTHASE ENTC"/>
    <property type="match status" value="1"/>
</dbReference>
<evidence type="ECO:0000313" key="8">
    <source>
        <dbReference type="Proteomes" id="UP000075635"/>
    </source>
</evidence>
<evidence type="ECO:0000256" key="5">
    <source>
        <dbReference type="ARBA" id="ARBA00041564"/>
    </source>
</evidence>
<dbReference type="GO" id="GO:0009697">
    <property type="term" value="P:salicylic acid biosynthetic process"/>
    <property type="evidence" value="ECO:0007669"/>
    <property type="project" value="TreeGrafter"/>
</dbReference>
<dbReference type="NCBIfam" id="TIGR00543">
    <property type="entry name" value="isochor_syn"/>
    <property type="match status" value="1"/>
</dbReference>
<dbReference type="Gene3D" id="3.60.120.10">
    <property type="entry name" value="Anthranilate synthase"/>
    <property type="match status" value="1"/>
</dbReference>
<dbReference type="InterPro" id="IPR005801">
    <property type="entry name" value="ADC_synthase"/>
</dbReference>
<evidence type="ECO:0000256" key="2">
    <source>
        <dbReference type="ARBA" id="ARBA00005297"/>
    </source>
</evidence>
<evidence type="ECO:0000313" key="7">
    <source>
        <dbReference type="EMBL" id="KYF74278.1"/>
    </source>
</evidence>
<evidence type="ECO:0000256" key="1">
    <source>
        <dbReference type="ARBA" id="ARBA00000799"/>
    </source>
</evidence>
<name>A0A150R389_SORCE</name>
<accession>A0A150R389</accession>
<dbReference type="EC" id="5.4.4.2" evidence="3"/>
<dbReference type="InterPro" id="IPR004561">
    <property type="entry name" value="IsoChor_synthase"/>
</dbReference>
<dbReference type="EMBL" id="JEMB01003298">
    <property type="protein sequence ID" value="KYF74278.1"/>
    <property type="molecule type" value="Genomic_DNA"/>
</dbReference>
<dbReference type="PANTHER" id="PTHR42839">
    <property type="entry name" value="ISOCHORISMATE SYNTHASE ENTC"/>
    <property type="match status" value="1"/>
</dbReference>
<feature type="domain" description="Chorismate-utilising enzyme C-terminal" evidence="6">
    <location>
        <begin position="132"/>
        <end position="402"/>
    </location>
</feature>
<proteinExistence type="inferred from homology"/>
<organism evidence="7 8">
    <name type="scientific">Sorangium cellulosum</name>
    <name type="common">Polyangium cellulosum</name>
    <dbReference type="NCBI Taxonomy" id="56"/>
    <lineage>
        <taxon>Bacteria</taxon>
        <taxon>Pseudomonadati</taxon>
        <taxon>Myxococcota</taxon>
        <taxon>Polyangia</taxon>
        <taxon>Polyangiales</taxon>
        <taxon>Polyangiaceae</taxon>
        <taxon>Sorangium</taxon>
    </lineage>
</organism>
<reference evidence="7 8" key="1">
    <citation type="submission" date="2014-02" db="EMBL/GenBank/DDBJ databases">
        <title>The small core and large imbalanced accessory genome model reveals a collaborative survival strategy of Sorangium cellulosum strains in nature.</title>
        <authorList>
            <person name="Han K."/>
            <person name="Peng R."/>
            <person name="Blom J."/>
            <person name="Li Y.-Z."/>
        </authorList>
    </citation>
    <scope>NUCLEOTIDE SEQUENCE [LARGE SCALE GENOMIC DNA]</scope>
    <source>
        <strain evidence="7 8">So0011-07</strain>
    </source>
</reference>
<protein>
    <recommendedName>
        <fullName evidence="3">isochorismate synthase</fullName>
        <ecNumber evidence="3">5.4.4.2</ecNumber>
    </recommendedName>
    <alternativeName>
        <fullName evidence="5">Isochorismate mutase</fullName>
    </alternativeName>
</protein>
<dbReference type="InterPro" id="IPR015890">
    <property type="entry name" value="Chorismate_C"/>
</dbReference>
<dbReference type="NCBIfam" id="NF005380">
    <property type="entry name" value="PRK06923.1"/>
    <property type="match status" value="1"/>
</dbReference>
<evidence type="ECO:0000259" key="6">
    <source>
        <dbReference type="Pfam" id="PF00425"/>
    </source>
</evidence>
<gene>
    <name evidence="7" type="ORF">BE17_43360</name>
</gene>
<sequence>MNSISMPDSLALPVVNAGQLLRQYTPESAFFFSSPTRTLLAQGVHDVILEPNGADGGDRLAARVTRLLAVQGRHGHGLPIVVGAVPFNSTSPAHLIVPRTIQSAGPLNPAAEALRREPPPAVQELRMFPEPRDYVRGVELAVGLMRSEALRKVVLSRMLEMTLREPVDLRLVLQRLSQQNRSGYTFAANLSDPAPGVYGPERSAPLSRQRTLIGASPELLLSRSGLRIIANPLAGSAVRSPDPEEDRRRAVALLASEKDRHEHAIVVEAVTAALRPFCRRLSVPEEPSLTQTATLWHLSSRITGELRDLSISSMKLATALHPTPAVCGYPTESARAAIGAIEPFDRGFFTGLVGWCDASGDGEWAVAIRCADIAGRSLRLYAGAGIVLGSDGDRELAETSAKLGTMLNALGLDQAPELS</sequence>
<comment type="similarity">
    <text evidence="2">Belongs to the isochorismate synthase family.</text>
</comment>
<keyword evidence="4" id="KW-0413">Isomerase</keyword>
<dbReference type="GO" id="GO:0008909">
    <property type="term" value="F:isochorismate synthase activity"/>
    <property type="evidence" value="ECO:0007669"/>
    <property type="project" value="UniProtKB-EC"/>
</dbReference>
<comment type="caution">
    <text evidence="7">The sequence shown here is derived from an EMBL/GenBank/DDBJ whole genome shotgun (WGS) entry which is preliminary data.</text>
</comment>
<dbReference type="AlphaFoldDB" id="A0A150R389"/>